<sequence length="239" mass="27368">REEAPKCANSSRALVFEKDMNINRKTRHRGNFDTPYKVWRALIRPGDWTRYRQDQVSSVCQKGTKPWPAVQRCSSLDGLRVELRMGTGFVNLMDYAGTYDNLVLQIGQDAFILAEHPDSGEKTTKTVDLKKAFGSESVRIRDIESFRLFPVTGQRVNADRWKVEGSIIGSITFEGRCEASSMTARYEEYGSVNRWFNRFGRLQRGGRQEETELRGPISWTKWKFSEHKGAATAHDGSEF</sequence>
<keyword evidence="2" id="KW-1185">Reference proteome</keyword>
<dbReference type="AlphaFoldDB" id="A0A367L5N0"/>
<evidence type="ECO:0000313" key="2">
    <source>
        <dbReference type="Proteomes" id="UP000253664"/>
    </source>
</evidence>
<feature type="non-terminal residue" evidence="1">
    <location>
        <position position="1"/>
    </location>
</feature>
<gene>
    <name evidence="1" type="ORF">L249_4097</name>
</gene>
<accession>A0A367L5N0</accession>
<organism evidence="1 2">
    <name type="scientific">Ophiocordyceps polyrhachis-furcata BCC 54312</name>
    <dbReference type="NCBI Taxonomy" id="1330021"/>
    <lineage>
        <taxon>Eukaryota</taxon>
        <taxon>Fungi</taxon>
        <taxon>Dikarya</taxon>
        <taxon>Ascomycota</taxon>
        <taxon>Pezizomycotina</taxon>
        <taxon>Sordariomycetes</taxon>
        <taxon>Hypocreomycetidae</taxon>
        <taxon>Hypocreales</taxon>
        <taxon>Ophiocordycipitaceae</taxon>
        <taxon>Ophiocordyceps</taxon>
    </lineage>
</organism>
<name>A0A367L5N0_9HYPO</name>
<evidence type="ECO:0000313" key="1">
    <source>
        <dbReference type="EMBL" id="RCI09708.1"/>
    </source>
</evidence>
<reference evidence="1 2" key="1">
    <citation type="journal article" date="2015" name="BMC Genomics">
        <title>Insights from the genome of Ophiocordyceps polyrhachis-furcata to pathogenicity and host specificity in insect fungi.</title>
        <authorList>
            <person name="Wichadakul D."/>
            <person name="Kobmoo N."/>
            <person name="Ingsriswang S."/>
            <person name="Tangphatsornruang S."/>
            <person name="Chantasingh D."/>
            <person name="Luangsa-ard J.J."/>
            <person name="Eurwilaichitr L."/>
        </authorList>
    </citation>
    <scope>NUCLEOTIDE SEQUENCE [LARGE SCALE GENOMIC DNA]</scope>
    <source>
        <strain evidence="1 2">BCC 54312</strain>
    </source>
</reference>
<protein>
    <submittedName>
        <fullName evidence="1">Uncharacterized protein</fullName>
    </submittedName>
</protein>
<dbReference type="EMBL" id="LKCN02000014">
    <property type="protein sequence ID" value="RCI09708.1"/>
    <property type="molecule type" value="Genomic_DNA"/>
</dbReference>
<proteinExistence type="predicted"/>
<dbReference type="Proteomes" id="UP000253664">
    <property type="component" value="Unassembled WGS sequence"/>
</dbReference>
<dbReference type="OrthoDB" id="4927048at2759"/>
<comment type="caution">
    <text evidence="1">The sequence shown here is derived from an EMBL/GenBank/DDBJ whole genome shotgun (WGS) entry which is preliminary data.</text>
</comment>
<dbReference type="STRING" id="1330021.A0A367L5N0"/>